<evidence type="ECO:0000256" key="1">
    <source>
        <dbReference type="SAM" id="MobiDB-lite"/>
    </source>
</evidence>
<dbReference type="EMBL" id="CP006569">
    <property type="protein sequence ID" value="AHF75822.1"/>
    <property type="molecule type" value="Genomic_DNA"/>
</dbReference>
<sequence length="111" mass="12211">MCQSTQWESKRLPHPMPAVLSPHGKAQHNGKPGNQQQPIDISKSRAGRLILLMPNSEPACPHRMVIANEYARKRKCGQDIRVTGQSCPVTRRGDSAGCIAAVSCDLLRNKK</sequence>
<feature type="region of interest" description="Disordered" evidence="1">
    <location>
        <begin position="1"/>
        <end position="40"/>
    </location>
</feature>
<keyword evidence="3" id="KW-1185">Reference proteome</keyword>
<evidence type="ECO:0000313" key="3">
    <source>
        <dbReference type="Proteomes" id="UP000019028"/>
    </source>
</evidence>
<evidence type="ECO:0000313" key="2">
    <source>
        <dbReference type="EMBL" id="AHF75822.1"/>
    </source>
</evidence>
<dbReference type="AlphaFoldDB" id="W0HTF4"/>
<accession>W0HTF4</accession>
<dbReference type="Proteomes" id="UP000019028">
    <property type="component" value="Chromosome"/>
</dbReference>
<dbReference type="KEGG" id="sod:Sant_0731"/>
<proteinExistence type="predicted"/>
<gene>
    <name evidence="2" type="ORF">Sant_0731</name>
</gene>
<reference evidence="2 3" key="1">
    <citation type="journal article" date="2014" name="Genome Biol. Evol.">
        <title>Genome degeneration and adaptation in a nascent stage of symbiosis.</title>
        <authorList>
            <person name="Oakeson K.F."/>
            <person name="Gil R."/>
            <person name="Clayton A.L."/>
            <person name="Dunn D.M."/>
            <person name="von Niederhausern A.C."/>
            <person name="Hamil C."/>
            <person name="Aoyagi A."/>
            <person name="Duval B."/>
            <person name="Baca A."/>
            <person name="Silva F.J."/>
            <person name="Vallier A."/>
            <person name="Jackson D.G."/>
            <person name="Latorre A."/>
            <person name="Weiss R.B."/>
            <person name="Heddi A."/>
            <person name="Moya A."/>
            <person name="Dale C."/>
        </authorList>
    </citation>
    <scope>NUCLEOTIDE SEQUENCE [LARGE SCALE GENOMIC DNA]</scope>
    <source>
        <strain evidence="2 3">HS1</strain>
    </source>
</reference>
<name>W0HTF4_9GAMM</name>
<organism evidence="2 3">
    <name type="scientific">Sodalis praecaptivus</name>
    <dbReference type="NCBI Taxonomy" id="1239307"/>
    <lineage>
        <taxon>Bacteria</taxon>
        <taxon>Pseudomonadati</taxon>
        <taxon>Pseudomonadota</taxon>
        <taxon>Gammaproteobacteria</taxon>
        <taxon>Enterobacterales</taxon>
        <taxon>Bruguierivoracaceae</taxon>
        <taxon>Sodalis</taxon>
    </lineage>
</organism>
<protein>
    <submittedName>
        <fullName evidence="2">Uncharacterized protein</fullName>
    </submittedName>
</protein>
<dbReference type="HOGENOM" id="CLU_2156691_0_0_6"/>